<dbReference type="Gene3D" id="3.40.109.10">
    <property type="entry name" value="NADH Oxidase"/>
    <property type="match status" value="1"/>
</dbReference>
<dbReference type="PANTHER" id="PTHR43543:SF1">
    <property type="entry name" value="MALONIC SEMIALDEHYDE REDUCTASE RUTE-RELATED"/>
    <property type="match status" value="1"/>
</dbReference>
<sequence length="196" mass="21428">MSDRLPDASLDQLFLTARTRNAWSPETVSQALIREIYDLAKWGPTSGNCCPGRFLFLTSEEAKQRLSPFMSSGNRAKTLQAPVNVIIGYDLDFAEKLPVLYPQNPGAAGWFADPAVARETALRNGSLQGAYLMLAARSLGLDCGPMSGFKAAGVDEEFFAGTSWRTNFICNIGYGTDENLHPRNPRPTFDEACAIL</sequence>
<comment type="cofactor">
    <cofactor evidence="5">
        <name>FMN</name>
        <dbReference type="ChEBI" id="CHEBI:58210"/>
    </cofactor>
</comment>
<keyword evidence="5" id="KW-0520">NAD</keyword>
<accession>A0ABQ6BKU0</accession>
<dbReference type="HAMAP" id="MF_01204">
    <property type="entry name" value="Oxidoreductase_RutE_HadB"/>
    <property type="match status" value="1"/>
</dbReference>
<evidence type="ECO:0000256" key="1">
    <source>
        <dbReference type="ARBA" id="ARBA00022630"/>
    </source>
</evidence>
<evidence type="ECO:0000313" key="8">
    <source>
        <dbReference type="Proteomes" id="UP001156921"/>
    </source>
</evidence>
<dbReference type="EMBL" id="BSOY01000075">
    <property type="protein sequence ID" value="GLS02526.1"/>
    <property type="molecule type" value="Genomic_DNA"/>
</dbReference>
<organism evidence="7 8">
    <name type="scientific">Brevundimonas denitrificans</name>
    <dbReference type="NCBI Taxonomy" id="1443434"/>
    <lineage>
        <taxon>Bacteria</taxon>
        <taxon>Pseudomonadati</taxon>
        <taxon>Pseudomonadota</taxon>
        <taxon>Alphaproteobacteria</taxon>
        <taxon>Caulobacterales</taxon>
        <taxon>Caulobacteraceae</taxon>
        <taxon>Brevundimonas</taxon>
    </lineage>
</organism>
<evidence type="ECO:0000256" key="4">
    <source>
        <dbReference type="ARBA" id="ARBA00023002"/>
    </source>
</evidence>
<name>A0ABQ6BKU0_9CAUL</name>
<keyword evidence="4 5" id="KW-0560">Oxidoreductase</keyword>
<reference evidence="8" key="1">
    <citation type="journal article" date="2019" name="Int. J. Syst. Evol. Microbiol.">
        <title>The Global Catalogue of Microorganisms (GCM) 10K type strain sequencing project: providing services to taxonomists for standard genome sequencing and annotation.</title>
        <authorList>
            <consortium name="The Broad Institute Genomics Platform"/>
            <consortium name="The Broad Institute Genome Sequencing Center for Infectious Disease"/>
            <person name="Wu L."/>
            <person name="Ma J."/>
        </authorList>
    </citation>
    <scope>NUCLEOTIDE SEQUENCE [LARGE SCALE GENOMIC DNA]</scope>
    <source>
        <strain evidence="8">NBRC 110107</strain>
    </source>
</reference>
<dbReference type="NCBIfam" id="NF003768">
    <property type="entry name" value="PRK05365.1"/>
    <property type="match status" value="1"/>
</dbReference>
<dbReference type="Proteomes" id="UP001156921">
    <property type="component" value="Unassembled WGS sequence"/>
</dbReference>
<dbReference type="CDD" id="cd02148">
    <property type="entry name" value="RutE-like"/>
    <property type="match status" value="1"/>
</dbReference>
<evidence type="ECO:0000256" key="5">
    <source>
        <dbReference type="HAMAP-Rule" id="MF_01204"/>
    </source>
</evidence>
<dbReference type="InterPro" id="IPR050461">
    <property type="entry name" value="Nitroreductase_HadB/RutE"/>
</dbReference>
<keyword evidence="1 5" id="KW-0285">Flavoprotein</keyword>
<protein>
    <recommendedName>
        <fullName evidence="5">Putative NADH dehydrogenase/NAD(P)H nitroreductase GCM10007859_25500</fullName>
        <ecNumber evidence="5">1.-.-.-</ecNumber>
    </recommendedName>
</protein>
<gene>
    <name evidence="7" type="ORF">GCM10007859_25500</name>
</gene>
<proteinExistence type="inferred from homology"/>
<keyword evidence="2 5" id="KW-0288">FMN</keyword>
<dbReference type="PANTHER" id="PTHR43543">
    <property type="entry name" value="MALONIC SEMIALDEHYDE REDUCTASE RUTE-RELATED"/>
    <property type="match status" value="1"/>
</dbReference>
<dbReference type="InterPro" id="IPR029479">
    <property type="entry name" value="Nitroreductase"/>
</dbReference>
<evidence type="ECO:0000259" key="6">
    <source>
        <dbReference type="Pfam" id="PF00881"/>
    </source>
</evidence>
<evidence type="ECO:0000313" key="7">
    <source>
        <dbReference type="EMBL" id="GLS02526.1"/>
    </source>
</evidence>
<dbReference type="RefSeq" id="WP_284223395.1">
    <property type="nucleotide sequence ID" value="NZ_BSOY01000075.1"/>
</dbReference>
<dbReference type="EC" id="1.-.-.-" evidence="5"/>
<keyword evidence="8" id="KW-1185">Reference proteome</keyword>
<dbReference type="InterPro" id="IPR023936">
    <property type="entry name" value="RutE-like"/>
</dbReference>
<evidence type="ECO:0000256" key="3">
    <source>
        <dbReference type="ARBA" id="ARBA00022857"/>
    </source>
</evidence>
<dbReference type="Pfam" id="PF00881">
    <property type="entry name" value="Nitroreductase"/>
    <property type="match status" value="1"/>
</dbReference>
<dbReference type="InterPro" id="IPR000415">
    <property type="entry name" value="Nitroreductase-like"/>
</dbReference>
<feature type="domain" description="Nitroreductase" evidence="6">
    <location>
        <begin position="22"/>
        <end position="174"/>
    </location>
</feature>
<keyword evidence="3 5" id="KW-0521">NADP</keyword>
<comment type="caution">
    <text evidence="7">The sequence shown here is derived from an EMBL/GenBank/DDBJ whole genome shotgun (WGS) entry which is preliminary data.</text>
</comment>
<evidence type="ECO:0000256" key="2">
    <source>
        <dbReference type="ARBA" id="ARBA00022643"/>
    </source>
</evidence>
<dbReference type="SUPFAM" id="SSF55469">
    <property type="entry name" value="FMN-dependent nitroreductase-like"/>
    <property type="match status" value="1"/>
</dbReference>
<comment type="similarity">
    <text evidence="5">Belongs to the nitroreductase family. HadB/RutE subfamily.</text>
</comment>